<dbReference type="AlphaFoldDB" id="A0A133ZVS9"/>
<accession>A0A133ZVS9</accession>
<dbReference type="EMBL" id="LSDA01000030">
    <property type="protein sequence ID" value="KXB59535.1"/>
    <property type="molecule type" value="Genomic_DNA"/>
</dbReference>
<dbReference type="Pfam" id="PF19127">
    <property type="entry name" value="Choline_bind_3"/>
    <property type="match status" value="1"/>
</dbReference>
<dbReference type="PATRIC" id="fig|467210.3.peg.884"/>
<gene>
    <name evidence="3" type="ORF">HMPREF1866_00896</name>
</gene>
<sequence length="547" mass="62233">MKKQTKLALLVGVMSVAGAMTSFAATGWQQENGTWVYYDKNEEKVSQKWQKSGDYWYYLDDLGDMAKDSLIDDGNATYYVDANGVMVRNQWVAVPNTNDYDKDEPDQWWYYFGDNGKAYKRNESSSSDVSLKTINGKKYAFDVDGKMLFGWVSQGERLTDQDAWKNAKYYFGDANDGAMTTGWREIMVHDDNARTMEEQPNIDYWDTDQVRWFYFNASGKKEVKSLGKTINGKKYGFDEDGRMIASWYTEATPSTAVPKSQRAEYSESFMYFSTPEDGAKSTRGWFKVIPGYFLNKGKWEEDGSAWYYADGKGHLVANEIKTINGKKYAFDDKGGMMSGLVLLEMKQLPSGKYSTTEFVDNLGKSSKKIPYETQENIEESIGKIHYSEFLSGKYRMMYFGDGKDGSQKYGKQSIKLDDENRTFYFKEAGSNRGAGFNGIRDDKLYIGGLNIKADKYDKYEVVVVDKSNDNQLVFKGTVGELLNMPGYVSSVEETEKKTTWHITTPNSNYQVKLLSNAGVVLKSGTKRDGEDYKIRVNNKVVTTVTLE</sequence>
<dbReference type="Proteomes" id="UP000070394">
    <property type="component" value="Unassembled WGS sequence"/>
</dbReference>
<dbReference type="STRING" id="467210.HMPREF1866_00896"/>
<keyword evidence="1" id="KW-0677">Repeat</keyword>
<dbReference type="RefSeq" id="WP_060930775.1">
    <property type="nucleotide sequence ID" value="NZ_KQ959791.1"/>
</dbReference>
<evidence type="ECO:0000313" key="3">
    <source>
        <dbReference type="EMBL" id="KXB59535.1"/>
    </source>
</evidence>
<feature type="chain" id="PRO_5007461183" evidence="2">
    <location>
        <begin position="25"/>
        <end position="547"/>
    </location>
</feature>
<reference evidence="4" key="1">
    <citation type="submission" date="2016-01" db="EMBL/GenBank/DDBJ databases">
        <authorList>
            <person name="Mitreva M."/>
            <person name="Pepin K.H."/>
            <person name="Mihindukulasuriya K.A."/>
            <person name="Fulton R."/>
            <person name="Fronick C."/>
            <person name="O'Laughlin M."/>
            <person name="Miner T."/>
            <person name="Herter B."/>
            <person name="Rosa B.A."/>
            <person name="Cordes M."/>
            <person name="Tomlinson C."/>
            <person name="Wollam A."/>
            <person name="Palsikar V.B."/>
            <person name="Mardis E.R."/>
            <person name="Wilson R.K."/>
        </authorList>
    </citation>
    <scope>NUCLEOTIDE SEQUENCE [LARGE SCALE GENOMIC DNA]</scope>
    <source>
        <strain evidence="4">DNF00896</strain>
    </source>
</reference>
<dbReference type="SUPFAM" id="SSF69360">
    <property type="entry name" value="Cell wall binding repeat"/>
    <property type="match status" value="1"/>
</dbReference>
<dbReference type="OrthoDB" id="2028350at2"/>
<keyword evidence="2" id="KW-0732">Signal</keyword>
<dbReference type="InterPro" id="IPR018337">
    <property type="entry name" value="Cell_wall/Cho-bd_repeat"/>
</dbReference>
<proteinExistence type="predicted"/>
<dbReference type="Pfam" id="PF01473">
    <property type="entry name" value="Choline_bind_1"/>
    <property type="match status" value="2"/>
</dbReference>
<name>A0A133ZVS9_9FIRM</name>
<dbReference type="Gene3D" id="2.10.270.10">
    <property type="entry name" value="Cholin Binding"/>
    <property type="match status" value="4"/>
</dbReference>
<evidence type="ECO:0000256" key="1">
    <source>
        <dbReference type="ARBA" id="ARBA00022737"/>
    </source>
</evidence>
<keyword evidence="4" id="KW-1185">Reference proteome</keyword>
<organism evidence="3 4">
    <name type="scientific">Lachnoanaerobaculum saburreum</name>
    <dbReference type="NCBI Taxonomy" id="467210"/>
    <lineage>
        <taxon>Bacteria</taxon>
        <taxon>Bacillati</taxon>
        <taxon>Bacillota</taxon>
        <taxon>Clostridia</taxon>
        <taxon>Lachnospirales</taxon>
        <taxon>Lachnospiraceae</taxon>
        <taxon>Lachnoanaerobaculum</taxon>
    </lineage>
</organism>
<feature type="signal peptide" evidence="2">
    <location>
        <begin position="1"/>
        <end position="24"/>
    </location>
</feature>
<evidence type="ECO:0000256" key="2">
    <source>
        <dbReference type="SAM" id="SignalP"/>
    </source>
</evidence>
<evidence type="ECO:0000313" key="4">
    <source>
        <dbReference type="Proteomes" id="UP000070394"/>
    </source>
</evidence>
<protein>
    <submittedName>
        <fullName evidence="3">Cell wall-binding repeat protein</fullName>
    </submittedName>
</protein>
<comment type="caution">
    <text evidence="3">The sequence shown here is derived from an EMBL/GenBank/DDBJ whole genome shotgun (WGS) entry which is preliminary data.</text>
</comment>